<feature type="chain" id="PRO_5022976897" evidence="1">
    <location>
        <begin position="23"/>
        <end position="108"/>
    </location>
</feature>
<dbReference type="InterPro" id="IPR030972">
    <property type="entry name" value="UrcA_uranyl"/>
</dbReference>
<evidence type="ECO:0000313" key="2">
    <source>
        <dbReference type="EMBL" id="QDZ08095.1"/>
    </source>
</evidence>
<sequence length="108" mass="11598">MDMIKIALVAVSLTFIAAPAIAKDGNWQVGNDQIHIVYSGIDTNTVAGRAALLARVESSAAKLCDFKTVRIEQRECIRSVVADAAVNARNNVLTLAMSERQATTLALR</sequence>
<gene>
    <name evidence="2" type="ORF">FPZ24_11890</name>
</gene>
<proteinExistence type="predicted"/>
<protein>
    <submittedName>
        <fullName evidence="2">UrcA family protein</fullName>
    </submittedName>
</protein>
<dbReference type="KEGG" id="spai:FPZ24_11890"/>
<feature type="signal peptide" evidence="1">
    <location>
        <begin position="1"/>
        <end position="22"/>
    </location>
</feature>
<name>A0A5B8LK38_9SPHN</name>
<reference evidence="2 3" key="1">
    <citation type="submission" date="2019-07" db="EMBL/GenBank/DDBJ databases">
        <title>Full genome sequence of Sphingomonas sp. 4R-6-7(HKS19).</title>
        <authorList>
            <person name="Im W.-T."/>
        </authorList>
    </citation>
    <scope>NUCLEOTIDE SEQUENCE [LARGE SCALE GENOMIC DNA]</scope>
    <source>
        <strain evidence="2 3">HKS19</strain>
    </source>
</reference>
<keyword evidence="3" id="KW-1185">Reference proteome</keyword>
<organism evidence="2 3">
    <name type="scientific">Sphingomonas panacisoli</name>
    <dbReference type="NCBI Taxonomy" id="1813879"/>
    <lineage>
        <taxon>Bacteria</taxon>
        <taxon>Pseudomonadati</taxon>
        <taxon>Pseudomonadota</taxon>
        <taxon>Alphaproteobacteria</taxon>
        <taxon>Sphingomonadales</taxon>
        <taxon>Sphingomonadaceae</taxon>
        <taxon>Sphingomonas</taxon>
    </lineage>
</organism>
<dbReference type="EMBL" id="CP042306">
    <property type="protein sequence ID" value="QDZ08095.1"/>
    <property type="molecule type" value="Genomic_DNA"/>
</dbReference>
<dbReference type="AlphaFoldDB" id="A0A5B8LK38"/>
<evidence type="ECO:0000256" key="1">
    <source>
        <dbReference type="SAM" id="SignalP"/>
    </source>
</evidence>
<dbReference type="NCBIfam" id="TIGR04433">
    <property type="entry name" value="UrcA_uranyl"/>
    <property type="match status" value="1"/>
</dbReference>
<evidence type="ECO:0000313" key="3">
    <source>
        <dbReference type="Proteomes" id="UP000315673"/>
    </source>
</evidence>
<accession>A0A5B8LK38</accession>
<dbReference type="Proteomes" id="UP000315673">
    <property type="component" value="Chromosome"/>
</dbReference>
<keyword evidence="1" id="KW-0732">Signal</keyword>